<dbReference type="AlphaFoldDB" id="A0A8T3BM17"/>
<proteinExistence type="predicted"/>
<gene>
    <name evidence="1" type="ORF">KFK09_008759</name>
</gene>
<name>A0A8T3BM17_DENNO</name>
<comment type="caution">
    <text evidence="1">The sequence shown here is derived from an EMBL/GenBank/DDBJ whole genome shotgun (WGS) entry which is preliminary data.</text>
</comment>
<keyword evidence="2" id="KW-1185">Reference proteome</keyword>
<dbReference type="Proteomes" id="UP000829196">
    <property type="component" value="Unassembled WGS sequence"/>
</dbReference>
<dbReference type="EMBL" id="JAGYWB010000007">
    <property type="protein sequence ID" value="KAI0516087.1"/>
    <property type="molecule type" value="Genomic_DNA"/>
</dbReference>
<sequence>MVLKEEVLEKDGICMSLNLDNVQENISKFECALVGKLLGKWKSFAWLHSELSRRWSHIWEFQLITITPN</sequence>
<evidence type="ECO:0000313" key="1">
    <source>
        <dbReference type="EMBL" id="KAI0516087.1"/>
    </source>
</evidence>
<accession>A0A8T3BM17</accession>
<reference evidence="1" key="1">
    <citation type="journal article" date="2022" name="Front. Genet.">
        <title>Chromosome-Scale Assembly of the Dendrobium nobile Genome Provides Insights Into the Molecular Mechanism of the Biosynthesis of the Medicinal Active Ingredient of Dendrobium.</title>
        <authorList>
            <person name="Xu Q."/>
            <person name="Niu S.-C."/>
            <person name="Li K.-L."/>
            <person name="Zheng P.-J."/>
            <person name="Zhang X.-J."/>
            <person name="Jia Y."/>
            <person name="Liu Y."/>
            <person name="Niu Y.-X."/>
            <person name="Yu L.-H."/>
            <person name="Chen D.-F."/>
            <person name="Zhang G.-Q."/>
        </authorList>
    </citation>
    <scope>NUCLEOTIDE SEQUENCE</scope>
    <source>
        <tissue evidence="1">Leaf</tissue>
    </source>
</reference>
<dbReference type="SMR" id="A0A8T3BM17"/>
<organism evidence="1 2">
    <name type="scientific">Dendrobium nobile</name>
    <name type="common">Orchid</name>
    <dbReference type="NCBI Taxonomy" id="94219"/>
    <lineage>
        <taxon>Eukaryota</taxon>
        <taxon>Viridiplantae</taxon>
        <taxon>Streptophyta</taxon>
        <taxon>Embryophyta</taxon>
        <taxon>Tracheophyta</taxon>
        <taxon>Spermatophyta</taxon>
        <taxon>Magnoliopsida</taxon>
        <taxon>Liliopsida</taxon>
        <taxon>Asparagales</taxon>
        <taxon>Orchidaceae</taxon>
        <taxon>Epidendroideae</taxon>
        <taxon>Malaxideae</taxon>
        <taxon>Dendrobiinae</taxon>
        <taxon>Dendrobium</taxon>
    </lineage>
</organism>
<evidence type="ECO:0000313" key="2">
    <source>
        <dbReference type="Proteomes" id="UP000829196"/>
    </source>
</evidence>
<protein>
    <submittedName>
        <fullName evidence="1">Uncharacterized protein</fullName>
    </submittedName>
</protein>